<dbReference type="PANTHER" id="PTHR30600">
    <property type="entry name" value="CYTOCHROME C PEROXIDASE-RELATED"/>
    <property type="match status" value="1"/>
</dbReference>
<dbReference type="AlphaFoldDB" id="A0A143BPM6"/>
<dbReference type="GO" id="GO:0004130">
    <property type="term" value="F:cytochrome-c peroxidase activity"/>
    <property type="evidence" value="ECO:0007669"/>
    <property type="project" value="TreeGrafter"/>
</dbReference>
<dbReference type="GO" id="GO:0009055">
    <property type="term" value="F:electron transfer activity"/>
    <property type="evidence" value="ECO:0007669"/>
    <property type="project" value="InterPro"/>
</dbReference>
<name>A0A143BPM6_9BACT</name>
<dbReference type="SUPFAM" id="SSF46626">
    <property type="entry name" value="Cytochrome c"/>
    <property type="match status" value="2"/>
</dbReference>
<evidence type="ECO:0000256" key="1">
    <source>
        <dbReference type="ARBA" id="ARBA00004196"/>
    </source>
</evidence>
<proteinExistence type="predicted"/>
<feature type="domain" description="Cytochrome c" evidence="8">
    <location>
        <begin position="455"/>
        <end position="597"/>
    </location>
</feature>
<keyword evidence="2 7" id="KW-0349">Heme</keyword>
<evidence type="ECO:0000313" key="9">
    <source>
        <dbReference type="EMBL" id="AMW07009.1"/>
    </source>
</evidence>
<dbReference type="EMBL" id="CP011454">
    <property type="protein sequence ID" value="AMW07009.1"/>
    <property type="molecule type" value="Genomic_DNA"/>
</dbReference>
<dbReference type="InterPro" id="IPR038352">
    <property type="entry name" value="Imelysin_sf"/>
</dbReference>
<dbReference type="InterPro" id="IPR009056">
    <property type="entry name" value="Cyt_c-like_dom"/>
</dbReference>
<dbReference type="Proteomes" id="UP000076404">
    <property type="component" value="Chromosome"/>
</dbReference>
<reference evidence="9 10" key="1">
    <citation type="journal article" date="2014" name="Proc. Natl. Acad. Sci. U.S.A.">
        <title>Functional type 2 photosynthetic reaction centers found in the rare bacterial phylum Gemmatimonadetes.</title>
        <authorList>
            <person name="Zeng Y."/>
            <person name="Feng F."/>
            <person name="Medova H."/>
            <person name="Dean J."/>
            <person name="Koblizek M."/>
        </authorList>
    </citation>
    <scope>NUCLEOTIDE SEQUENCE [LARGE SCALE GENOMIC DNA]</scope>
    <source>
        <strain evidence="9 10">AP64</strain>
    </source>
</reference>
<keyword evidence="4" id="KW-0732">Signal</keyword>
<dbReference type="GO" id="GO:0020037">
    <property type="term" value="F:heme binding"/>
    <property type="evidence" value="ECO:0007669"/>
    <property type="project" value="InterPro"/>
</dbReference>
<dbReference type="GO" id="GO:0046872">
    <property type="term" value="F:metal ion binding"/>
    <property type="evidence" value="ECO:0007669"/>
    <property type="project" value="UniProtKB-KW"/>
</dbReference>
<dbReference type="KEGG" id="gph:GEMMAAP_18400"/>
<dbReference type="InterPro" id="IPR051395">
    <property type="entry name" value="Cytochrome_c_Peroxidase/MauG"/>
</dbReference>
<dbReference type="Gene3D" id="1.20.1420.20">
    <property type="entry name" value="M75 peptidase, HXXE motif"/>
    <property type="match status" value="1"/>
</dbReference>
<evidence type="ECO:0000259" key="8">
    <source>
        <dbReference type="PROSITE" id="PS51007"/>
    </source>
</evidence>
<evidence type="ECO:0000256" key="3">
    <source>
        <dbReference type="ARBA" id="ARBA00022723"/>
    </source>
</evidence>
<organism evidence="9 10">
    <name type="scientific">Gemmatimonas phototrophica</name>
    <dbReference type="NCBI Taxonomy" id="1379270"/>
    <lineage>
        <taxon>Bacteria</taxon>
        <taxon>Pseudomonadati</taxon>
        <taxon>Gemmatimonadota</taxon>
        <taxon>Gemmatimonadia</taxon>
        <taxon>Gemmatimonadales</taxon>
        <taxon>Gemmatimonadaceae</taxon>
        <taxon>Gemmatimonas</taxon>
    </lineage>
</organism>
<gene>
    <name evidence="9" type="ORF">GEMMAAP_18400</name>
</gene>
<keyword evidence="5" id="KW-0560">Oxidoreductase</keyword>
<dbReference type="InterPro" id="IPR004852">
    <property type="entry name" value="Di-haem_cyt_c_peroxidsae"/>
</dbReference>
<evidence type="ECO:0000256" key="7">
    <source>
        <dbReference type="PROSITE-ProRule" id="PRU00433"/>
    </source>
</evidence>
<protein>
    <recommendedName>
        <fullName evidence="8">Cytochrome c domain-containing protein</fullName>
    </recommendedName>
</protein>
<dbReference type="Gene3D" id="1.10.760.10">
    <property type="entry name" value="Cytochrome c-like domain"/>
    <property type="match status" value="2"/>
</dbReference>
<evidence type="ECO:0000256" key="2">
    <source>
        <dbReference type="ARBA" id="ARBA00022617"/>
    </source>
</evidence>
<dbReference type="Pfam" id="PF03150">
    <property type="entry name" value="CCP_MauG"/>
    <property type="match status" value="1"/>
</dbReference>
<dbReference type="STRING" id="1379270.GEMMAAP_18400"/>
<dbReference type="eggNOG" id="COG1858">
    <property type="taxonomic scope" value="Bacteria"/>
</dbReference>
<comment type="subcellular location">
    <subcellularLocation>
        <location evidence="1">Cell envelope</location>
    </subcellularLocation>
</comment>
<dbReference type="PANTHER" id="PTHR30600:SF10">
    <property type="entry name" value="BLL6722 PROTEIN"/>
    <property type="match status" value="1"/>
</dbReference>
<keyword evidence="3 7" id="KW-0479">Metal-binding</keyword>
<dbReference type="GO" id="GO:0030313">
    <property type="term" value="C:cell envelope"/>
    <property type="evidence" value="ECO:0007669"/>
    <property type="project" value="UniProtKB-SubCell"/>
</dbReference>
<evidence type="ECO:0000256" key="6">
    <source>
        <dbReference type="ARBA" id="ARBA00023004"/>
    </source>
</evidence>
<keyword evidence="10" id="KW-1185">Reference proteome</keyword>
<sequence length="605" mass="65618">MLTACADSTSDQATTTSGDPRAMQVAAIWRADLDSLASRVEQLDSALAAMSSPASIAQARAVFVDARRAFKHAELGLEYYAATSTREMNGPALPEVEENDGPEAVFAPTGFQVIEEGLFGDEPLAERDALVQETRTLRQILARVQTLMRTQVVTDDRVWDAIKLEIARIVSLGITGFDSPVAGLSLAEADDALEGVARSLTPYRTSASAWGTLDSALTDARVMLRTTTDRESFDHFTFIVDHANPLARAVRAVRTSLGIGTPIERRAFRMDAVTLFDSAAFDLLAFAPLDAKMATAAQVELGRRLFHDTRLSGDDRRACSTCHLPEKAFTDGLKVNRSRGGAPLARNTPTVINSGLQLGVFSDLRTTYLEDQVTDVVENVDEMHGSLDAIALSLGRDSSLAAQFRMAFFDEPARGDTMVSAARIRTALAAYQRSLTRLDSPVDQALRGNVAVLNDSARIGFNVFVGKGKCATCHFLPLTNGTVPPFYQKSDVEVLGTPVQAVTRRATVDPDVGRYRLSRAAPHKYAFRTPSIRNVALTAPYMHNGVYQTLEQVVDFYNRGGGAGIGITLDNQTLPPDPLNLSATEQRALVVFMRALTDTAGTQRR</sequence>
<dbReference type="eggNOG" id="COG2822">
    <property type="taxonomic scope" value="Bacteria"/>
</dbReference>
<reference evidence="9 10" key="2">
    <citation type="journal article" date="2016" name="Environ. Microbiol. Rep.">
        <title>Metagenomic evidence for the presence of phototrophic Gemmatimonadetes bacteria in diverse environments.</title>
        <authorList>
            <person name="Zeng Y."/>
            <person name="Baumbach J."/>
            <person name="Barbosa E.G."/>
            <person name="Azevedo V."/>
            <person name="Zhang C."/>
            <person name="Koblizek M."/>
        </authorList>
    </citation>
    <scope>NUCLEOTIDE SEQUENCE [LARGE SCALE GENOMIC DNA]</scope>
    <source>
        <strain evidence="9 10">AP64</strain>
    </source>
</reference>
<evidence type="ECO:0000256" key="5">
    <source>
        <dbReference type="ARBA" id="ARBA00023002"/>
    </source>
</evidence>
<dbReference type="InterPro" id="IPR036909">
    <property type="entry name" value="Cyt_c-like_dom_sf"/>
</dbReference>
<keyword evidence="6 7" id="KW-0408">Iron</keyword>
<evidence type="ECO:0000256" key="4">
    <source>
        <dbReference type="ARBA" id="ARBA00022729"/>
    </source>
</evidence>
<dbReference type="PROSITE" id="PS51007">
    <property type="entry name" value="CYTC"/>
    <property type="match status" value="1"/>
</dbReference>
<accession>A0A143BPM6</accession>
<evidence type="ECO:0000313" key="10">
    <source>
        <dbReference type="Proteomes" id="UP000076404"/>
    </source>
</evidence>